<keyword evidence="3" id="KW-1185">Reference proteome</keyword>
<organism evidence="2 3">
    <name type="scientific">Fusarium globosum</name>
    <dbReference type="NCBI Taxonomy" id="78864"/>
    <lineage>
        <taxon>Eukaryota</taxon>
        <taxon>Fungi</taxon>
        <taxon>Dikarya</taxon>
        <taxon>Ascomycota</taxon>
        <taxon>Pezizomycotina</taxon>
        <taxon>Sordariomycetes</taxon>
        <taxon>Hypocreomycetidae</taxon>
        <taxon>Hypocreales</taxon>
        <taxon>Nectriaceae</taxon>
        <taxon>Fusarium</taxon>
        <taxon>Fusarium fujikuroi species complex</taxon>
    </lineage>
</organism>
<dbReference type="AlphaFoldDB" id="A0A8H5YQL1"/>
<feature type="chain" id="PRO_5034998091" description="Secreted protein" evidence="1">
    <location>
        <begin position="23"/>
        <end position="70"/>
    </location>
</feature>
<evidence type="ECO:0008006" key="4">
    <source>
        <dbReference type="Google" id="ProtNLM"/>
    </source>
</evidence>
<keyword evidence="1" id="KW-0732">Signal</keyword>
<sequence length="70" mass="7016">MGVLAFIAINDFLTSLLSTANAAADCTTETLTVSTETSAAVSGRTTNADCDGATGFHDVGTCVATNRSAL</sequence>
<proteinExistence type="predicted"/>
<comment type="caution">
    <text evidence="2">The sequence shown here is derived from an EMBL/GenBank/DDBJ whole genome shotgun (WGS) entry which is preliminary data.</text>
</comment>
<feature type="signal peptide" evidence="1">
    <location>
        <begin position="1"/>
        <end position="22"/>
    </location>
</feature>
<evidence type="ECO:0000313" key="3">
    <source>
        <dbReference type="Proteomes" id="UP000532311"/>
    </source>
</evidence>
<name>A0A8H5YQL1_9HYPO</name>
<dbReference type="EMBL" id="JAAQPF010000080">
    <property type="protein sequence ID" value="KAF5717038.1"/>
    <property type="molecule type" value="Genomic_DNA"/>
</dbReference>
<accession>A0A8H5YQL1</accession>
<gene>
    <name evidence="2" type="ORF">FGLOB1_2253</name>
</gene>
<evidence type="ECO:0000256" key="1">
    <source>
        <dbReference type="SAM" id="SignalP"/>
    </source>
</evidence>
<evidence type="ECO:0000313" key="2">
    <source>
        <dbReference type="EMBL" id="KAF5717038.1"/>
    </source>
</evidence>
<reference evidence="2 3" key="1">
    <citation type="submission" date="2020-05" db="EMBL/GenBank/DDBJ databases">
        <title>Identification and distribution of gene clusters putatively required for synthesis of sphingolipid metabolism inhibitors in phylogenetically diverse species of the filamentous fungus Fusarium.</title>
        <authorList>
            <person name="Kim H.-S."/>
            <person name="Busman M."/>
            <person name="Brown D.W."/>
            <person name="Divon H."/>
            <person name="Uhlig S."/>
            <person name="Proctor R.H."/>
        </authorList>
    </citation>
    <scope>NUCLEOTIDE SEQUENCE [LARGE SCALE GENOMIC DNA]</scope>
    <source>
        <strain evidence="2 3">NRRL 26131</strain>
    </source>
</reference>
<protein>
    <recommendedName>
        <fullName evidence="4">Secreted protein</fullName>
    </recommendedName>
</protein>
<dbReference type="Proteomes" id="UP000532311">
    <property type="component" value="Unassembled WGS sequence"/>
</dbReference>